<feature type="region of interest" description="Disordered" evidence="1">
    <location>
        <begin position="1"/>
        <end position="20"/>
    </location>
</feature>
<organism evidence="2 3">
    <name type="scientific">Apiospora aurea</name>
    <dbReference type="NCBI Taxonomy" id="335848"/>
    <lineage>
        <taxon>Eukaryota</taxon>
        <taxon>Fungi</taxon>
        <taxon>Dikarya</taxon>
        <taxon>Ascomycota</taxon>
        <taxon>Pezizomycotina</taxon>
        <taxon>Sordariomycetes</taxon>
        <taxon>Xylariomycetidae</taxon>
        <taxon>Amphisphaeriales</taxon>
        <taxon>Apiosporaceae</taxon>
        <taxon>Apiospora</taxon>
    </lineage>
</organism>
<dbReference type="Proteomes" id="UP001391051">
    <property type="component" value="Unassembled WGS sequence"/>
</dbReference>
<proteinExistence type="predicted"/>
<name>A0ABR1Q330_9PEZI</name>
<protein>
    <submittedName>
        <fullName evidence="2">Uncharacterized protein</fullName>
    </submittedName>
</protein>
<sequence>MPGWFANKKTAGQKVGQKTPATQQQLYPDMFICIGDHILETIDDNCCLRDMYKSLVVHGRVPVPAKRIRLNHYCPNCLADVFDKAWSPRGGIGRAPAEMGPHGHASARHDEPG</sequence>
<dbReference type="EMBL" id="JAQQWE010000007">
    <property type="protein sequence ID" value="KAK7946394.1"/>
    <property type="molecule type" value="Genomic_DNA"/>
</dbReference>
<evidence type="ECO:0000256" key="1">
    <source>
        <dbReference type="SAM" id="MobiDB-lite"/>
    </source>
</evidence>
<evidence type="ECO:0000313" key="3">
    <source>
        <dbReference type="Proteomes" id="UP001391051"/>
    </source>
</evidence>
<dbReference type="RefSeq" id="XP_066696428.1">
    <property type="nucleotide sequence ID" value="XM_066846937.1"/>
</dbReference>
<dbReference type="GeneID" id="92079999"/>
<feature type="region of interest" description="Disordered" evidence="1">
    <location>
        <begin position="92"/>
        <end position="113"/>
    </location>
</feature>
<accession>A0ABR1Q330</accession>
<keyword evidence="3" id="KW-1185">Reference proteome</keyword>
<gene>
    <name evidence="2" type="ORF">PG986_010715</name>
</gene>
<reference evidence="2 3" key="1">
    <citation type="submission" date="2023-01" db="EMBL/GenBank/DDBJ databases">
        <title>Analysis of 21 Apiospora genomes using comparative genomics revels a genus with tremendous synthesis potential of carbohydrate active enzymes and secondary metabolites.</title>
        <authorList>
            <person name="Sorensen T."/>
        </authorList>
    </citation>
    <scope>NUCLEOTIDE SEQUENCE [LARGE SCALE GENOMIC DNA]</scope>
    <source>
        <strain evidence="2 3">CBS 24483</strain>
    </source>
</reference>
<evidence type="ECO:0000313" key="2">
    <source>
        <dbReference type="EMBL" id="KAK7946394.1"/>
    </source>
</evidence>
<comment type="caution">
    <text evidence="2">The sequence shown here is derived from an EMBL/GenBank/DDBJ whole genome shotgun (WGS) entry which is preliminary data.</text>
</comment>